<comment type="caution">
    <text evidence="1">The sequence shown here is derived from an EMBL/GenBank/DDBJ whole genome shotgun (WGS) entry which is preliminary data.</text>
</comment>
<reference evidence="1" key="1">
    <citation type="submission" date="2020-08" db="EMBL/GenBank/DDBJ databases">
        <title>Multicomponent nature underlies the extraordinary mechanical properties of spider dragline silk.</title>
        <authorList>
            <person name="Kono N."/>
            <person name="Nakamura H."/>
            <person name="Mori M."/>
            <person name="Yoshida Y."/>
            <person name="Ohtoshi R."/>
            <person name="Malay A.D."/>
            <person name="Moran D.A.P."/>
            <person name="Tomita M."/>
            <person name="Numata K."/>
            <person name="Arakawa K."/>
        </authorList>
    </citation>
    <scope>NUCLEOTIDE SEQUENCE</scope>
</reference>
<dbReference type="AlphaFoldDB" id="A0A8X6NYD5"/>
<proteinExistence type="predicted"/>
<dbReference type="Proteomes" id="UP000887013">
    <property type="component" value="Unassembled WGS sequence"/>
</dbReference>
<sequence>MAGGFQSKTVCKLLQASYTACTTWNQTSKIVAKMYIQVELILFLVFAINIPNEDQRKHFILHLKRIIYINTKN</sequence>
<evidence type="ECO:0000313" key="1">
    <source>
        <dbReference type="EMBL" id="GFT40953.1"/>
    </source>
</evidence>
<dbReference type="EMBL" id="BMAW01063581">
    <property type="protein sequence ID" value="GFT40953.1"/>
    <property type="molecule type" value="Genomic_DNA"/>
</dbReference>
<accession>A0A8X6NYD5</accession>
<name>A0A8X6NYD5_NEPPI</name>
<keyword evidence="2" id="KW-1185">Reference proteome</keyword>
<gene>
    <name evidence="1" type="ORF">NPIL_159671</name>
</gene>
<protein>
    <submittedName>
        <fullName evidence="1">Uncharacterized protein</fullName>
    </submittedName>
</protein>
<evidence type="ECO:0000313" key="2">
    <source>
        <dbReference type="Proteomes" id="UP000887013"/>
    </source>
</evidence>
<organism evidence="1 2">
    <name type="scientific">Nephila pilipes</name>
    <name type="common">Giant wood spider</name>
    <name type="synonym">Nephila maculata</name>
    <dbReference type="NCBI Taxonomy" id="299642"/>
    <lineage>
        <taxon>Eukaryota</taxon>
        <taxon>Metazoa</taxon>
        <taxon>Ecdysozoa</taxon>
        <taxon>Arthropoda</taxon>
        <taxon>Chelicerata</taxon>
        <taxon>Arachnida</taxon>
        <taxon>Araneae</taxon>
        <taxon>Araneomorphae</taxon>
        <taxon>Entelegynae</taxon>
        <taxon>Araneoidea</taxon>
        <taxon>Nephilidae</taxon>
        <taxon>Nephila</taxon>
    </lineage>
</organism>